<dbReference type="InterPro" id="IPR053147">
    <property type="entry name" value="Hsp_HslJ-like"/>
</dbReference>
<comment type="caution">
    <text evidence="3">The sequence shown here is derived from an EMBL/GenBank/DDBJ whole genome shotgun (WGS) entry which is preliminary data.</text>
</comment>
<dbReference type="RefSeq" id="WP_070047964.1">
    <property type="nucleotide sequence ID" value="NZ_CBCSDO010000001.1"/>
</dbReference>
<evidence type="ECO:0000313" key="4">
    <source>
        <dbReference type="Proteomes" id="UP000242258"/>
    </source>
</evidence>
<keyword evidence="4" id="KW-1185">Reference proteome</keyword>
<organism evidence="3 4">
    <name type="scientific">Rheinheimera salexigens</name>
    <dbReference type="NCBI Taxonomy" id="1628148"/>
    <lineage>
        <taxon>Bacteria</taxon>
        <taxon>Pseudomonadati</taxon>
        <taxon>Pseudomonadota</taxon>
        <taxon>Gammaproteobacteria</taxon>
        <taxon>Chromatiales</taxon>
        <taxon>Chromatiaceae</taxon>
        <taxon>Rheinheimera</taxon>
    </lineage>
</organism>
<dbReference type="Gene3D" id="2.40.128.270">
    <property type="match status" value="1"/>
</dbReference>
<reference evidence="4" key="1">
    <citation type="submission" date="2016-09" db="EMBL/GenBank/DDBJ databases">
        <authorList>
            <person name="Wan X."/>
            <person name="Hou S."/>
        </authorList>
    </citation>
    <scope>NUCLEOTIDE SEQUENCE [LARGE SCALE GENOMIC DNA]</scope>
    <source>
        <strain evidence="4">KH87</strain>
    </source>
</reference>
<dbReference type="AlphaFoldDB" id="A0A1E7Q2V8"/>
<proteinExistence type="predicted"/>
<dbReference type="PROSITE" id="PS51257">
    <property type="entry name" value="PROKAR_LIPOPROTEIN"/>
    <property type="match status" value="1"/>
</dbReference>
<dbReference type="InterPro" id="IPR038670">
    <property type="entry name" value="HslJ-like_sf"/>
</dbReference>
<dbReference type="Pfam" id="PF03724">
    <property type="entry name" value="META"/>
    <property type="match status" value="1"/>
</dbReference>
<dbReference type="InterPro" id="IPR005184">
    <property type="entry name" value="DUF306_Meta_HslJ"/>
</dbReference>
<dbReference type="PANTHER" id="PTHR35535:SF1">
    <property type="entry name" value="HEAT SHOCK PROTEIN HSLJ"/>
    <property type="match status" value="1"/>
</dbReference>
<accession>A0A1E7Q2V8</accession>
<protein>
    <recommendedName>
        <fullName evidence="2">DUF306 domain-containing protein</fullName>
    </recommendedName>
</protein>
<dbReference type="OrthoDB" id="5348860at2"/>
<keyword evidence="1" id="KW-0732">Signal</keyword>
<dbReference type="EMBL" id="MKEK01000001">
    <property type="protein sequence ID" value="OEY68398.1"/>
    <property type="molecule type" value="Genomic_DNA"/>
</dbReference>
<name>A0A1E7Q2V8_9GAMM</name>
<evidence type="ECO:0000256" key="1">
    <source>
        <dbReference type="SAM" id="SignalP"/>
    </source>
</evidence>
<gene>
    <name evidence="3" type="ORF">BI198_01565</name>
</gene>
<feature type="chain" id="PRO_5009200291" description="DUF306 domain-containing protein" evidence="1">
    <location>
        <begin position="18"/>
        <end position="124"/>
    </location>
</feature>
<dbReference type="STRING" id="1628148.BI198_01565"/>
<evidence type="ECO:0000313" key="3">
    <source>
        <dbReference type="EMBL" id="OEY68398.1"/>
    </source>
</evidence>
<dbReference type="Proteomes" id="UP000242258">
    <property type="component" value="Unassembled WGS sequence"/>
</dbReference>
<evidence type="ECO:0000259" key="2">
    <source>
        <dbReference type="Pfam" id="PF03724"/>
    </source>
</evidence>
<feature type="domain" description="DUF306" evidence="2">
    <location>
        <begin position="32"/>
        <end position="120"/>
    </location>
</feature>
<sequence>MLFFKRLTVFSAAALLAACQQVNLPQGDYQQLSAEETEKPLQLLLQEGKISGFTGCNNVMGQYSLDKGELVVSQLASTMMACAPEDMQREQQFNQFLQNRPKVSIEDNVLILSENETIYQFSLR</sequence>
<feature type="signal peptide" evidence="1">
    <location>
        <begin position="1"/>
        <end position="17"/>
    </location>
</feature>
<dbReference type="PANTHER" id="PTHR35535">
    <property type="entry name" value="HEAT SHOCK PROTEIN HSLJ"/>
    <property type="match status" value="1"/>
</dbReference>